<dbReference type="Gene3D" id="1.20.120.1810">
    <property type="match status" value="1"/>
</dbReference>
<keyword evidence="2" id="KW-0731">Sigma factor</keyword>
<dbReference type="GO" id="GO:0006352">
    <property type="term" value="P:DNA-templated transcription initiation"/>
    <property type="evidence" value="ECO:0007669"/>
    <property type="project" value="InterPro"/>
</dbReference>
<dbReference type="InterPro" id="IPR013324">
    <property type="entry name" value="RNA_pol_sigma_r3/r4-like"/>
</dbReference>
<name>A0A0F9SCJ4_9ZZZZ</name>
<keyword evidence="4" id="KW-0804">Transcription</keyword>
<dbReference type="PANTHER" id="PTHR30603:SF47">
    <property type="entry name" value="RNA POLYMERASE SIGMA FACTOR SIGD, CHLOROPLASTIC"/>
    <property type="match status" value="1"/>
</dbReference>
<dbReference type="GO" id="GO:0003677">
    <property type="term" value="F:DNA binding"/>
    <property type="evidence" value="ECO:0007669"/>
    <property type="project" value="UniProtKB-KW"/>
</dbReference>
<accession>A0A0F9SCJ4</accession>
<dbReference type="GO" id="GO:0016987">
    <property type="term" value="F:sigma factor activity"/>
    <property type="evidence" value="ECO:0007669"/>
    <property type="project" value="UniProtKB-KW"/>
</dbReference>
<evidence type="ECO:0000256" key="3">
    <source>
        <dbReference type="ARBA" id="ARBA00023125"/>
    </source>
</evidence>
<dbReference type="InterPro" id="IPR050239">
    <property type="entry name" value="Sigma-70_RNA_pol_init_factors"/>
</dbReference>
<sequence length="214" mass="25549">MSRFMTNAETFKLFEQIDELKESGDLPDEVLNREIAAIHSNIVERLSFLVYSNCKMYRKFPNYEDLVQEGYIGLLRAVRKFDRNLFPNFFVYSERWIRHSVKRAASRFDIVYNPNKTRVVYAEPSEIGKEEEVDSTPEDTFFEKEKSSRIEEVLNDFPVRDREIVKRIFGLCEFDQQTLREIGPLFDLTHERIRQIKNKVISKLRKNESLNELY</sequence>
<dbReference type="InterPro" id="IPR013325">
    <property type="entry name" value="RNA_pol_sigma_r2"/>
</dbReference>
<dbReference type="InterPro" id="IPR007627">
    <property type="entry name" value="RNA_pol_sigma70_r2"/>
</dbReference>
<dbReference type="Pfam" id="PF04542">
    <property type="entry name" value="Sigma70_r2"/>
    <property type="match status" value="1"/>
</dbReference>
<organism evidence="6">
    <name type="scientific">marine sediment metagenome</name>
    <dbReference type="NCBI Taxonomy" id="412755"/>
    <lineage>
        <taxon>unclassified sequences</taxon>
        <taxon>metagenomes</taxon>
        <taxon>ecological metagenomes</taxon>
    </lineage>
</organism>
<dbReference type="PROSITE" id="PS00715">
    <property type="entry name" value="SIGMA70_1"/>
    <property type="match status" value="1"/>
</dbReference>
<evidence type="ECO:0000313" key="6">
    <source>
        <dbReference type="EMBL" id="KKN34726.1"/>
    </source>
</evidence>
<feature type="domain" description="RNA polymerase sigma-70" evidence="5">
    <location>
        <begin position="65"/>
        <end position="78"/>
    </location>
</feature>
<dbReference type="SUPFAM" id="SSF88946">
    <property type="entry name" value="Sigma2 domain of RNA polymerase sigma factors"/>
    <property type="match status" value="1"/>
</dbReference>
<dbReference type="EMBL" id="LAZR01002088">
    <property type="protein sequence ID" value="KKN34726.1"/>
    <property type="molecule type" value="Genomic_DNA"/>
</dbReference>
<protein>
    <recommendedName>
        <fullName evidence="5">RNA polymerase sigma-70 domain-containing protein</fullName>
    </recommendedName>
</protein>
<dbReference type="Gene3D" id="1.10.10.10">
    <property type="entry name" value="Winged helix-like DNA-binding domain superfamily/Winged helix DNA-binding domain"/>
    <property type="match status" value="1"/>
</dbReference>
<proteinExistence type="predicted"/>
<reference evidence="6" key="1">
    <citation type="journal article" date="2015" name="Nature">
        <title>Complex archaea that bridge the gap between prokaryotes and eukaryotes.</title>
        <authorList>
            <person name="Spang A."/>
            <person name="Saw J.H."/>
            <person name="Jorgensen S.L."/>
            <person name="Zaremba-Niedzwiedzka K."/>
            <person name="Martijn J."/>
            <person name="Lind A.E."/>
            <person name="van Eijk R."/>
            <person name="Schleper C."/>
            <person name="Guy L."/>
            <person name="Ettema T.J."/>
        </authorList>
    </citation>
    <scope>NUCLEOTIDE SEQUENCE</scope>
</reference>
<dbReference type="PANTHER" id="PTHR30603">
    <property type="entry name" value="RNA POLYMERASE SIGMA FACTOR RPO"/>
    <property type="match status" value="1"/>
</dbReference>
<comment type="caution">
    <text evidence="6">The sequence shown here is derived from an EMBL/GenBank/DDBJ whole genome shotgun (WGS) entry which is preliminary data.</text>
</comment>
<dbReference type="NCBIfam" id="TIGR02937">
    <property type="entry name" value="sigma70-ECF"/>
    <property type="match status" value="1"/>
</dbReference>
<dbReference type="InterPro" id="IPR007630">
    <property type="entry name" value="RNA_pol_sigma70_r4"/>
</dbReference>
<evidence type="ECO:0000256" key="2">
    <source>
        <dbReference type="ARBA" id="ARBA00023082"/>
    </source>
</evidence>
<dbReference type="InterPro" id="IPR014284">
    <property type="entry name" value="RNA_pol_sigma-70_dom"/>
</dbReference>
<gene>
    <name evidence="6" type="ORF">LCGC14_0790700</name>
</gene>
<dbReference type="SUPFAM" id="SSF88659">
    <property type="entry name" value="Sigma3 and sigma4 domains of RNA polymerase sigma factors"/>
    <property type="match status" value="1"/>
</dbReference>
<keyword evidence="1" id="KW-0805">Transcription regulation</keyword>
<dbReference type="AlphaFoldDB" id="A0A0F9SCJ4"/>
<dbReference type="Pfam" id="PF04545">
    <property type="entry name" value="Sigma70_r4"/>
    <property type="match status" value="1"/>
</dbReference>
<dbReference type="PRINTS" id="PR00046">
    <property type="entry name" value="SIGMA70FCT"/>
</dbReference>
<dbReference type="InterPro" id="IPR036388">
    <property type="entry name" value="WH-like_DNA-bd_sf"/>
</dbReference>
<dbReference type="InterPro" id="IPR000943">
    <property type="entry name" value="RNA_pol_sigma70"/>
</dbReference>
<keyword evidence="3" id="KW-0238">DNA-binding</keyword>
<evidence type="ECO:0000259" key="5">
    <source>
        <dbReference type="PROSITE" id="PS00715"/>
    </source>
</evidence>
<evidence type="ECO:0000256" key="1">
    <source>
        <dbReference type="ARBA" id="ARBA00023015"/>
    </source>
</evidence>
<evidence type="ECO:0000256" key="4">
    <source>
        <dbReference type="ARBA" id="ARBA00023163"/>
    </source>
</evidence>